<feature type="non-terminal residue" evidence="1">
    <location>
        <position position="45"/>
    </location>
</feature>
<protein>
    <submittedName>
        <fullName evidence="1">Uncharacterized protein</fullName>
    </submittedName>
</protein>
<sequence>PDCYEGHKSLSTEFRRTCRCKSGRIRATSSFRTEIQKIYRSSNQL</sequence>
<dbReference type="AlphaFoldDB" id="A0A382GQT9"/>
<evidence type="ECO:0000313" key="1">
    <source>
        <dbReference type="EMBL" id="SVB76953.1"/>
    </source>
</evidence>
<organism evidence="1">
    <name type="scientific">marine metagenome</name>
    <dbReference type="NCBI Taxonomy" id="408172"/>
    <lineage>
        <taxon>unclassified sequences</taxon>
        <taxon>metagenomes</taxon>
        <taxon>ecological metagenomes</taxon>
    </lineage>
</organism>
<proteinExistence type="predicted"/>
<dbReference type="EMBL" id="UINC01056662">
    <property type="protein sequence ID" value="SVB76953.1"/>
    <property type="molecule type" value="Genomic_DNA"/>
</dbReference>
<accession>A0A382GQT9</accession>
<name>A0A382GQT9_9ZZZZ</name>
<reference evidence="1" key="1">
    <citation type="submission" date="2018-05" db="EMBL/GenBank/DDBJ databases">
        <authorList>
            <person name="Lanie J.A."/>
            <person name="Ng W.-L."/>
            <person name="Kazmierczak K.M."/>
            <person name="Andrzejewski T.M."/>
            <person name="Davidsen T.M."/>
            <person name="Wayne K.J."/>
            <person name="Tettelin H."/>
            <person name="Glass J.I."/>
            <person name="Rusch D."/>
            <person name="Podicherti R."/>
            <person name="Tsui H.-C.T."/>
            <person name="Winkler M.E."/>
        </authorList>
    </citation>
    <scope>NUCLEOTIDE SEQUENCE</scope>
</reference>
<feature type="non-terminal residue" evidence="1">
    <location>
        <position position="1"/>
    </location>
</feature>
<gene>
    <name evidence="1" type="ORF">METZ01_LOCUS229807</name>
</gene>